<feature type="transmembrane region" description="Helical" evidence="10">
    <location>
        <begin position="100"/>
        <end position="125"/>
    </location>
</feature>
<dbReference type="KEGG" id="pbi:103067746"/>
<dbReference type="CDD" id="cd15222">
    <property type="entry name" value="7tmA_OR51-like"/>
    <property type="match status" value="1"/>
</dbReference>
<gene>
    <name evidence="13" type="primary">LOC103067746</name>
</gene>
<evidence type="ECO:0000259" key="11">
    <source>
        <dbReference type="PROSITE" id="PS50262"/>
    </source>
</evidence>
<evidence type="ECO:0000256" key="7">
    <source>
        <dbReference type="ARBA" id="ARBA00023136"/>
    </source>
</evidence>
<dbReference type="InterPro" id="IPR000725">
    <property type="entry name" value="Olfact_rcpt"/>
</dbReference>
<dbReference type="InterPro" id="IPR017452">
    <property type="entry name" value="GPCR_Rhodpsn_7TM"/>
</dbReference>
<dbReference type="OMA" id="ITSHMEC"/>
<feature type="domain" description="G-protein coupled receptors family 1 profile" evidence="11">
    <location>
        <begin position="42"/>
        <end position="293"/>
    </location>
</feature>
<dbReference type="InterPro" id="IPR050402">
    <property type="entry name" value="OR51/52/56-like"/>
</dbReference>
<dbReference type="Pfam" id="PF13853">
    <property type="entry name" value="7tm_4"/>
    <property type="match status" value="1"/>
</dbReference>
<dbReference type="PRINTS" id="PR00237">
    <property type="entry name" value="GPCRRHODOPSN"/>
</dbReference>
<dbReference type="SUPFAM" id="SSF81321">
    <property type="entry name" value="Family A G protein-coupled receptor-like"/>
    <property type="match status" value="1"/>
</dbReference>
<evidence type="ECO:0000313" key="13">
    <source>
        <dbReference type="RefSeq" id="XP_007444278.2"/>
    </source>
</evidence>
<dbReference type="GO" id="GO:0004930">
    <property type="term" value="F:G protein-coupled receptor activity"/>
    <property type="evidence" value="ECO:0007669"/>
    <property type="project" value="UniProtKB-KW"/>
</dbReference>
<proteinExistence type="predicted"/>
<dbReference type="GO" id="GO:0004984">
    <property type="term" value="F:olfactory receptor activity"/>
    <property type="evidence" value="ECO:0007669"/>
    <property type="project" value="InterPro"/>
</dbReference>
<feature type="transmembrane region" description="Helical" evidence="10">
    <location>
        <begin position="146"/>
        <end position="164"/>
    </location>
</feature>
<sequence>MASSNQTASPPIFLLTGFPGLEKHHLWISLPICSMYLVAVLGNSIILFVIKTDRSLHKPMYIFLSMLAITDLGLSISTMPTILGVFWFNARSISFSACLAQLFFIHSLSFVESSVLLAMAFDRVVAIRSPLRYASILTMPRIRKMGLAFVVRGVALIFPLPFLLRRYHYCRVNLLFHSYCLHQEVMKLACSDIAVNSIYGMFVIVSTVGVDSLLILLSYLVILKTVLGINTRADRLKALSTCGSHICAVLLFYAPMIGLSVIHRFGKESPLFVRIFMGYVYLLVPPLMNPIVYSVKTKQIRARITQIFFRSDKKSLNPIIQVIENILNNTGPKRHPHGTPLVAAVQLK</sequence>
<organism evidence="12 13">
    <name type="scientific">Python bivittatus</name>
    <name type="common">Burmese python</name>
    <name type="synonym">Python molurus bivittatus</name>
    <dbReference type="NCBI Taxonomy" id="176946"/>
    <lineage>
        <taxon>Eukaryota</taxon>
        <taxon>Metazoa</taxon>
        <taxon>Chordata</taxon>
        <taxon>Craniata</taxon>
        <taxon>Vertebrata</taxon>
        <taxon>Euteleostomi</taxon>
        <taxon>Lepidosauria</taxon>
        <taxon>Squamata</taxon>
        <taxon>Bifurcata</taxon>
        <taxon>Unidentata</taxon>
        <taxon>Episquamata</taxon>
        <taxon>Toxicofera</taxon>
        <taxon>Serpentes</taxon>
        <taxon>Henophidia</taxon>
        <taxon>Pythonidae</taxon>
        <taxon>Python</taxon>
    </lineage>
</organism>
<dbReference type="RefSeq" id="XP_007444278.2">
    <property type="nucleotide sequence ID" value="XM_007444216.2"/>
</dbReference>
<keyword evidence="3 10" id="KW-0812">Transmembrane</keyword>
<evidence type="ECO:0000256" key="10">
    <source>
        <dbReference type="SAM" id="Phobius"/>
    </source>
</evidence>
<accession>A0A9F2RD11</accession>
<evidence type="ECO:0000256" key="3">
    <source>
        <dbReference type="ARBA" id="ARBA00022692"/>
    </source>
</evidence>
<evidence type="ECO:0000313" key="12">
    <source>
        <dbReference type="Proteomes" id="UP000695026"/>
    </source>
</evidence>
<keyword evidence="12" id="KW-1185">Reference proteome</keyword>
<feature type="transmembrane region" description="Helical" evidence="10">
    <location>
        <begin position="271"/>
        <end position="293"/>
    </location>
</feature>
<protein>
    <submittedName>
        <fullName evidence="13">Olfactory receptor 51G2-like</fullName>
    </submittedName>
</protein>
<dbReference type="FunFam" id="1.20.1070.10:FF:000002">
    <property type="entry name" value="Olfactory receptor"/>
    <property type="match status" value="1"/>
</dbReference>
<evidence type="ECO:0000256" key="6">
    <source>
        <dbReference type="ARBA" id="ARBA00023040"/>
    </source>
</evidence>
<feature type="transmembrane region" description="Helical" evidence="10">
    <location>
        <begin position="26"/>
        <end position="50"/>
    </location>
</feature>
<feature type="transmembrane region" description="Helical" evidence="10">
    <location>
        <begin position="243"/>
        <end position="265"/>
    </location>
</feature>
<dbReference type="InterPro" id="IPR000276">
    <property type="entry name" value="GPCR_Rhodpsn"/>
</dbReference>
<keyword evidence="9" id="KW-0807">Transducer</keyword>
<evidence type="ECO:0000256" key="9">
    <source>
        <dbReference type="ARBA" id="ARBA00023224"/>
    </source>
</evidence>
<dbReference type="PROSITE" id="PS50262">
    <property type="entry name" value="G_PROTEIN_RECEP_F1_2"/>
    <property type="match status" value="1"/>
</dbReference>
<dbReference type="GO" id="GO:0005886">
    <property type="term" value="C:plasma membrane"/>
    <property type="evidence" value="ECO:0007669"/>
    <property type="project" value="TreeGrafter"/>
</dbReference>
<feature type="non-terminal residue" evidence="13">
    <location>
        <position position="348"/>
    </location>
</feature>
<keyword evidence="7 10" id="KW-0472">Membrane</keyword>
<dbReference type="Gene3D" id="1.20.1070.10">
    <property type="entry name" value="Rhodopsin 7-helix transmembrane proteins"/>
    <property type="match status" value="1"/>
</dbReference>
<evidence type="ECO:0000256" key="2">
    <source>
        <dbReference type="ARBA" id="ARBA00022606"/>
    </source>
</evidence>
<keyword evidence="5 10" id="KW-1133">Transmembrane helix</keyword>
<evidence type="ECO:0000256" key="4">
    <source>
        <dbReference type="ARBA" id="ARBA00022725"/>
    </source>
</evidence>
<keyword evidence="8" id="KW-0675">Receptor</keyword>
<keyword evidence="2" id="KW-0716">Sensory transduction</keyword>
<evidence type="ECO:0000256" key="1">
    <source>
        <dbReference type="ARBA" id="ARBA00004141"/>
    </source>
</evidence>
<feature type="transmembrane region" description="Helical" evidence="10">
    <location>
        <begin position="198"/>
        <end position="222"/>
    </location>
</feature>
<keyword evidence="4" id="KW-0552">Olfaction</keyword>
<dbReference type="PRINTS" id="PR00245">
    <property type="entry name" value="OLFACTORYR"/>
</dbReference>
<reference evidence="13" key="1">
    <citation type="submission" date="2025-08" db="UniProtKB">
        <authorList>
            <consortium name="RefSeq"/>
        </authorList>
    </citation>
    <scope>IDENTIFICATION</scope>
    <source>
        <tissue evidence="13">Liver</tissue>
    </source>
</reference>
<keyword evidence="6" id="KW-0297">G-protein coupled receptor</keyword>
<dbReference type="PANTHER" id="PTHR26450:SF29">
    <property type="entry name" value="OLFACTORY RECEPTOR FAMILY 51 SUBFAMILY AF MEMBER 1"/>
    <property type="match status" value="1"/>
</dbReference>
<dbReference type="Proteomes" id="UP000695026">
    <property type="component" value="Unplaced"/>
</dbReference>
<comment type="subcellular location">
    <subcellularLocation>
        <location evidence="1">Membrane</location>
        <topology evidence="1">Multi-pass membrane protein</topology>
    </subcellularLocation>
</comment>
<dbReference type="GO" id="GO:0071396">
    <property type="term" value="P:cellular response to lipid"/>
    <property type="evidence" value="ECO:0007669"/>
    <property type="project" value="UniProtKB-ARBA"/>
</dbReference>
<dbReference type="AlphaFoldDB" id="A0A9F2RD11"/>
<evidence type="ECO:0000256" key="5">
    <source>
        <dbReference type="ARBA" id="ARBA00022989"/>
    </source>
</evidence>
<name>A0A9F2RD11_PYTBI</name>
<dbReference type="OrthoDB" id="9017948at2759"/>
<feature type="transmembrane region" description="Helical" evidence="10">
    <location>
        <begin position="62"/>
        <end position="88"/>
    </location>
</feature>
<dbReference type="PANTHER" id="PTHR26450">
    <property type="entry name" value="OLFACTORY RECEPTOR 56B1-RELATED"/>
    <property type="match status" value="1"/>
</dbReference>
<dbReference type="GeneID" id="103067746"/>
<evidence type="ECO:0000256" key="8">
    <source>
        <dbReference type="ARBA" id="ARBA00023170"/>
    </source>
</evidence>